<dbReference type="SUPFAM" id="SSF57196">
    <property type="entry name" value="EGF/Laminin"/>
    <property type="match status" value="1"/>
</dbReference>
<protein>
    <submittedName>
        <fullName evidence="4">Uncharacterized protein</fullName>
    </submittedName>
</protein>
<accession>A0A9P0XI45</accession>
<proteinExistence type="predicted"/>
<dbReference type="SUPFAM" id="SSF63825">
    <property type="entry name" value="YWTD domain"/>
    <property type="match status" value="2"/>
</dbReference>
<evidence type="ECO:0000256" key="1">
    <source>
        <dbReference type="ARBA" id="ARBA00022536"/>
    </source>
</evidence>
<evidence type="ECO:0000313" key="5">
    <source>
        <dbReference type="Proteomes" id="UP001152562"/>
    </source>
</evidence>
<comment type="caution">
    <text evidence="4">The sequence shown here is derived from an EMBL/GenBank/DDBJ whole genome shotgun (WGS) entry which is preliminary data.</text>
</comment>
<keyword evidence="5" id="KW-1185">Reference proteome</keyword>
<dbReference type="Gene3D" id="2.10.25.10">
    <property type="entry name" value="Laminin"/>
    <property type="match status" value="1"/>
</dbReference>
<keyword evidence="1" id="KW-0245">EGF-like domain</keyword>
<dbReference type="Proteomes" id="UP001152562">
    <property type="component" value="Unassembled WGS sequence"/>
</dbReference>
<evidence type="ECO:0000313" key="4">
    <source>
        <dbReference type="EMBL" id="CAH4035812.1"/>
    </source>
</evidence>
<dbReference type="PANTHER" id="PTHR46513:SF37">
    <property type="entry name" value="LDL RECEPTOR RELATED PROTEIN 1-RELATED"/>
    <property type="match status" value="1"/>
</dbReference>
<evidence type="ECO:0000256" key="3">
    <source>
        <dbReference type="PROSITE-ProRule" id="PRU00461"/>
    </source>
</evidence>
<dbReference type="PROSITE" id="PS51120">
    <property type="entry name" value="LDLRB"/>
    <property type="match status" value="1"/>
</dbReference>
<feature type="repeat" description="LDL-receptor class B" evidence="3">
    <location>
        <begin position="170"/>
        <end position="212"/>
    </location>
</feature>
<organism evidence="4 5">
    <name type="scientific">Pieris brassicae</name>
    <name type="common">White butterfly</name>
    <name type="synonym">Large white butterfly</name>
    <dbReference type="NCBI Taxonomy" id="7116"/>
    <lineage>
        <taxon>Eukaryota</taxon>
        <taxon>Metazoa</taxon>
        <taxon>Ecdysozoa</taxon>
        <taxon>Arthropoda</taxon>
        <taxon>Hexapoda</taxon>
        <taxon>Insecta</taxon>
        <taxon>Pterygota</taxon>
        <taxon>Neoptera</taxon>
        <taxon>Endopterygota</taxon>
        <taxon>Lepidoptera</taxon>
        <taxon>Glossata</taxon>
        <taxon>Ditrysia</taxon>
        <taxon>Papilionoidea</taxon>
        <taxon>Pieridae</taxon>
        <taxon>Pierinae</taxon>
        <taxon>Pieris</taxon>
    </lineage>
</organism>
<dbReference type="InterPro" id="IPR011042">
    <property type="entry name" value="6-blade_b-propeller_TolB-like"/>
</dbReference>
<dbReference type="Pfam" id="PF14670">
    <property type="entry name" value="FXa_inhibition"/>
    <property type="match status" value="1"/>
</dbReference>
<gene>
    <name evidence="4" type="ORF">PIBRA_LOCUS11830</name>
</gene>
<dbReference type="SMART" id="SM00135">
    <property type="entry name" value="LY"/>
    <property type="match status" value="4"/>
</dbReference>
<sequence length="305" mass="32801">MPVSCSGFLFWSDWEQSAPRIERATLAGRDRKRIVRVESTGEGAWLNGIALDHRAERLYWIDARSDSIHTVIHPGRQPANLINPCGVNNGNCSHLCLIDTPEQRVCACPHLMRLTSDNLTCEAEKQLLLVGVSGAVRGLALAGALAQVAPTLAGPQLTTPSSLQVFTPEHAVYWADTDTNEIKRADVRGGNVVVIADSGVSQPRALAVLASARILYLSARKALAVAGLRGERLTPLYAEQFNVSALAAHPHTGDIYWAAQSNGGERIETARGDGSQRRVLIDSNNDAHLAGVTSMTLAVDKGLLY</sequence>
<name>A0A9P0XI45_PIEBR</name>
<evidence type="ECO:0000256" key="2">
    <source>
        <dbReference type="ARBA" id="ARBA00022737"/>
    </source>
</evidence>
<reference evidence="4" key="1">
    <citation type="submission" date="2022-05" db="EMBL/GenBank/DDBJ databases">
        <authorList>
            <person name="Okamura Y."/>
        </authorList>
    </citation>
    <scope>NUCLEOTIDE SEQUENCE</scope>
</reference>
<keyword evidence="2" id="KW-0677">Repeat</keyword>
<dbReference type="InterPro" id="IPR000033">
    <property type="entry name" value="LDLR_classB_rpt"/>
</dbReference>
<dbReference type="PANTHER" id="PTHR46513">
    <property type="entry name" value="VITELLOGENIN RECEPTOR-LIKE PROTEIN-RELATED-RELATED"/>
    <property type="match status" value="1"/>
</dbReference>
<dbReference type="EMBL" id="CALOZG010000049">
    <property type="protein sequence ID" value="CAH4035812.1"/>
    <property type="molecule type" value="Genomic_DNA"/>
</dbReference>
<dbReference type="Gene3D" id="2.120.10.30">
    <property type="entry name" value="TolB, C-terminal domain"/>
    <property type="match status" value="2"/>
</dbReference>
<dbReference type="AlphaFoldDB" id="A0A9P0XI45"/>
<dbReference type="Pfam" id="PF00058">
    <property type="entry name" value="Ldl_recept_b"/>
    <property type="match status" value="1"/>
</dbReference>
<dbReference type="InterPro" id="IPR050778">
    <property type="entry name" value="Cueball_EGF_LRP_Nidogen"/>
</dbReference>